<evidence type="ECO:0000256" key="1">
    <source>
        <dbReference type="SAM" id="MobiDB-lite"/>
    </source>
</evidence>
<protein>
    <recommendedName>
        <fullName evidence="4">DUF937 domain-containing protein</fullName>
    </recommendedName>
</protein>
<dbReference type="Proteomes" id="UP000239724">
    <property type="component" value="Unassembled WGS sequence"/>
</dbReference>
<dbReference type="InterPro" id="IPR045372">
    <property type="entry name" value="YidB"/>
</dbReference>
<dbReference type="OrthoDB" id="4235777at2"/>
<reference evidence="2 3" key="1">
    <citation type="journal article" date="2018" name="Arch. Microbiol.">
        <title>New insights into the metabolic potential of the phototrophic purple bacterium Rhodopila globiformis DSM 161(T) from its draft genome sequence and evidence for a vanadium-dependent nitrogenase.</title>
        <authorList>
            <person name="Imhoff J.F."/>
            <person name="Rahn T."/>
            <person name="Kunzel S."/>
            <person name="Neulinger S.C."/>
        </authorList>
    </citation>
    <scope>NUCLEOTIDE SEQUENCE [LARGE SCALE GENOMIC DNA]</scope>
    <source>
        <strain evidence="2 3">DSM 161</strain>
    </source>
</reference>
<evidence type="ECO:0008006" key="4">
    <source>
        <dbReference type="Google" id="ProtNLM"/>
    </source>
</evidence>
<gene>
    <name evidence="2" type="ORF">CCS01_25095</name>
</gene>
<dbReference type="AlphaFoldDB" id="A0A2S6N0I8"/>
<keyword evidence="3" id="KW-1185">Reference proteome</keyword>
<accession>A0A2S6N0I8</accession>
<dbReference type="EMBL" id="NHRY01000248">
    <property type="protein sequence ID" value="PPQ28122.1"/>
    <property type="molecule type" value="Genomic_DNA"/>
</dbReference>
<dbReference type="SUPFAM" id="SSF140804">
    <property type="entry name" value="YidB-like"/>
    <property type="match status" value="1"/>
</dbReference>
<dbReference type="InterPro" id="IPR027405">
    <property type="entry name" value="YidB-like"/>
</dbReference>
<comment type="caution">
    <text evidence="2">The sequence shown here is derived from an EMBL/GenBank/DDBJ whole genome shotgun (WGS) entry which is preliminary data.</text>
</comment>
<sequence>MGLFDDAVPGGNITKPLLVALGALLVGKMMSGGSSAEAPAPQPGPAPGASPGAPQGGLFGGLGGLLDRLSNAGLGPTVNSWVGTGQNAPIQPDQLQTALGQTTISDLARNAGMTEQELLAQLSRALPGVVDRLTPGGRMPSQSEVHSVWNQA</sequence>
<dbReference type="Gene3D" id="1.10.10.690">
    <property type="entry name" value="YidB-like"/>
    <property type="match status" value="1"/>
</dbReference>
<organism evidence="2 3">
    <name type="scientific">Rhodopila globiformis</name>
    <name type="common">Rhodopseudomonas globiformis</name>
    <dbReference type="NCBI Taxonomy" id="1071"/>
    <lineage>
        <taxon>Bacteria</taxon>
        <taxon>Pseudomonadati</taxon>
        <taxon>Pseudomonadota</taxon>
        <taxon>Alphaproteobacteria</taxon>
        <taxon>Acetobacterales</taxon>
        <taxon>Acetobacteraceae</taxon>
        <taxon>Rhodopila</taxon>
    </lineage>
</organism>
<evidence type="ECO:0000313" key="3">
    <source>
        <dbReference type="Proteomes" id="UP000239724"/>
    </source>
</evidence>
<dbReference type="RefSeq" id="WP_104521562.1">
    <property type="nucleotide sequence ID" value="NZ_NHRY01000248.1"/>
</dbReference>
<feature type="region of interest" description="Disordered" evidence="1">
    <location>
        <begin position="31"/>
        <end position="61"/>
    </location>
</feature>
<proteinExistence type="predicted"/>
<evidence type="ECO:0000313" key="2">
    <source>
        <dbReference type="EMBL" id="PPQ28122.1"/>
    </source>
</evidence>
<dbReference type="Pfam" id="PF20159">
    <property type="entry name" value="YidB"/>
    <property type="match status" value="1"/>
</dbReference>
<name>A0A2S6N0I8_RHOGL</name>